<gene>
    <name evidence="2" type="ORF">SGFS_103140</name>
</gene>
<evidence type="ECO:0000313" key="3">
    <source>
        <dbReference type="Proteomes" id="UP001321542"/>
    </source>
</evidence>
<feature type="region of interest" description="Disordered" evidence="1">
    <location>
        <begin position="14"/>
        <end position="34"/>
    </location>
</feature>
<dbReference type="Proteomes" id="UP001321542">
    <property type="component" value="Chromosome"/>
</dbReference>
<evidence type="ECO:0008006" key="4">
    <source>
        <dbReference type="Google" id="ProtNLM"/>
    </source>
</evidence>
<keyword evidence="3" id="KW-1185">Reference proteome</keyword>
<reference evidence="2 3" key="1">
    <citation type="journal article" date="2010" name="ChemBioChem">
        <title>Cloning and characterization of the biosynthetic gene cluster of 16-membered macrolide antibiotic FD-891: involvement of a dual functional cytochrome P450 monooxygenase catalyzing epoxidation and hydroxylation.</title>
        <authorList>
            <person name="Kudo F."/>
            <person name="Motegi A."/>
            <person name="Mizoue K."/>
            <person name="Eguchi T."/>
        </authorList>
    </citation>
    <scope>NUCLEOTIDE SEQUENCE [LARGE SCALE GENOMIC DNA]</scope>
    <source>
        <strain evidence="2 3">A-8890</strain>
    </source>
</reference>
<protein>
    <recommendedName>
        <fullName evidence="4">Lipoprotein</fullName>
    </recommendedName>
</protein>
<evidence type="ECO:0000256" key="1">
    <source>
        <dbReference type="SAM" id="MobiDB-lite"/>
    </source>
</evidence>
<accession>A0ABM7FR74</accession>
<evidence type="ECO:0000313" key="2">
    <source>
        <dbReference type="EMBL" id="BBC39020.1"/>
    </source>
</evidence>
<proteinExistence type="predicted"/>
<reference evidence="2 3" key="2">
    <citation type="journal article" date="2023" name="ChemBioChem">
        <title>Acyltransferase Domain Exchange between Two Independent Type I Polyketide Synthases in the Same Producer Strain of Macrolide Antibiotics.</title>
        <authorList>
            <person name="Kudo F."/>
            <person name="Kishikawa K."/>
            <person name="Tsuboi K."/>
            <person name="Kido T."/>
            <person name="Usui T."/>
            <person name="Hashimoto J."/>
            <person name="Shin-Ya K."/>
            <person name="Miyanaga A."/>
            <person name="Eguchi T."/>
        </authorList>
    </citation>
    <scope>NUCLEOTIDE SEQUENCE [LARGE SCALE GENOMIC DNA]</scope>
    <source>
        <strain evidence="2 3">A-8890</strain>
    </source>
</reference>
<organism evidence="2 3">
    <name type="scientific">Streptomyces graminofaciens</name>
    <dbReference type="NCBI Taxonomy" id="68212"/>
    <lineage>
        <taxon>Bacteria</taxon>
        <taxon>Bacillati</taxon>
        <taxon>Actinomycetota</taxon>
        <taxon>Actinomycetes</taxon>
        <taxon>Kitasatosporales</taxon>
        <taxon>Streptomycetaceae</taxon>
        <taxon>Streptomyces</taxon>
    </lineage>
</organism>
<name>A0ABM7FR74_9ACTN</name>
<dbReference type="EMBL" id="AP018448">
    <property type="protein sequence ID" value="BBC39020.1"/>
    <property type="molecule type" value="Genomic_DNA"/>
</dbReference>
<feature type="region of interest" description="Disordered" evidence="1">
    <location>
        <begin position="94"/>
        <end position="119"/>
    </location>
</feature>
<sequence>MLEVLNQAFNGRGARERVRHGADGSAVAEPGPHLPAFVRGDRAADHGGTARKLIALRTEQRKGTGVHIMFRRTMSRIAGVGALALVVTACGAGGSDSGGSSGATGKNSGTKTSKAAEATALPVESTVRKATWTDRSTAHQLKLAPERLARGTAADLEHVQLDDDMKGMVPYYLTVAYTNTGSAPLTQPAPEANFTVTLADGTPGRAISLWNTNPLATASSSALPDDCDKAGPASVAAGDTAKVCRLVLLPKGHKPATVAYADDSGTLLWKVGDGKGDDDAGRLLAEGTTADSVYENISTKSGAVPIRVTPKSVRTGSLDDLSGYELSAAQKNLVPWYVTFEYRNAGKEKLLPTMDDGVGLRSAGGRDIQPLALLDLSFSDTAEGEGIDQCRGSVPHTRLEPDSTLSLCTIHLLPKGDRPAMVSFQGEGESEGKAVKSLMWRAS</sequence>